<evidence type="ECO:0000313" key="3">
    <source>
        <dbReference type="Proteomes" id="UP001596413"/>
    </source>
</evidence>
<evidence type="ECO:0000313" key="2">
    <source>
        <dbReference type="EMBL" id="MFC7221194.1"/>
    </source>
</evidence>
<feature type="domain" description="Prolyl 4-hydroxylase alpha subunit Fe(2+) 2OG dioxygenase" evidence="1">
    <location>
        <begin position="81"/>
        <end position="195"/>
    </location>
</feature>
<accession>A0ABW2GLY1</accession>
<dbReference type="Gene3D" id="2.60.120.620">
    <property type="entry name" value="q2cbj1_9rhob like domain"/>
    <property type="match status" value="1"/>
</dbReference>
<comment type="caution">
    <text evidence="2">The sequence shown here is derived from an EMBL/GenBank/DDBJ whole genome shotgun (WGS) entry which is preliminary data.</text>
</comment>
<name>A0ABW2GLY1_9ACTN</name>
<dbReference type="Proteomes" id="UP001596413">
    <property type="component" value="Unassembled WGS sequence"/>
</dbReference>
<organism evidence="2 3">
    <name type="scientific">Streptomyces polyrhachis</name>
    <dbReference type="NCBI Taxonomy" id="1282885"/>
    <lineage>
        <taxon>Bacteria</taxon>
        <taxon>Bacillati</taxon>
        <taxon>Actinomycetota</taxon>
        <taxon>Actinomycetes</taxon>
        <taxon>Kitasatosporales</taxon>
        <taxon>Streptomycetaceae</taxon>
        <taxon>Streptomyces</taxon>
    </lineage>
</organism>
<dbReference type="Pfam" id="PF13640">
    <property type="entry name" value="2OG-FeII_Oxy_3"/>
    <property type="match status" value="1"/>
</dbReference>
<sequence>MRRLMRSRTFEERQSVVNPELDGLASRCRGAMLRHSATAQTLGDDSDNALPRAYKSILDELHQHDDMFGVPGRDWSIVGFSFWKYPAGSRLGWHNDVAPGRRGEFILFLHEQWKASWAGELLLLDADPETINCDVSKMSPLEAVEERVGVASTCLTAIVPKPNRLVFVEEGTIHSIQRVDQSAGSAVRETMTGFVAASRRRESAKDDGKLERLVSMFYAR</sequence>
<protein>
    <submittedName>
        <fullName evidence="2">2OG-Fe(II) oxygenase family protein</fullName>
    </submittedName>
</protein>
<gene>
    <name evidence="2" type="ORF">ACFQLX_23970</name>
</gene>
<dbReference type="InterPro" id="IPR044862">
    <property type="entry name" value="Pro_4_hyd_alph_FE2OG_OXY"/>
</dbReference>
<keyword evidence="3" id="KW-1185">Reference proteome</keyword>
<dbReference type="EMBL" id="JBHSZO010000054">
    <property type="protein sequence ID" value="MFC7221194.1"/>
    <property type="molecule type" value="Genomic_DNA"/>
</dbReference>
<reference evidence="3" key="1">
    <citation type="journal article" date="2019" name="Int. J. Syst. Evol. Microbiol.">
        <title>The Global Catalogue of Microorganisms (GCM) 10K type strain sequencing project: providing services to taxonomists for standard genome sequencing and annotation.</title>
        <authorList>
            <consortium name="The Broad Institute Genomics Platform"/>
            <consortium name="The Broad Institute Genome Sequencing Center for Infectious Disease"/>
            <person name="Wu L."/>
            <person name="Ma J."/>
        </authorList>
    </citation>
    <scope>NUCLEOTIDE SEQUENCE [LARGE SCALE GENOMIC DNA]</scope>
    <source>
        <strain evidence="3">CGMCC 1.13681</strain>
    </source>
</reference>
<evidence type="ECO:0000259" key="1">
    <source>
        <dbReference type="Pfam" id="PF13640"/>
    </source>
</evidence>
<proteinExistence type="predicted"/>
<dbReference type="RefSeq" id="WP_386418384.1">
    <property type="nucleotide sequence ID" value="NZ_JBHSZO010000054.1"/>
</dbReference>